<accession>A0ABV8U5J9</accession>
<dbReference type="SUPFAM" id="SSF53335">
    <property type="entry name" value="S-adenosyl-L-methionine-dependent methyltransferases"/>
    <property type="match status" value="1"/>
</dbReference>
<evidence type="ECO:0000256" key="1">
    <source>
        <dbReference type="ARBA" id="ARBA00022603"/>
    </source>
</evidence>
<keyword evidence="6" id="KW-1185">Reference proteome</keyword>
<dbReference type="Gene3D" id="3.40.50.150">
    <property type="entry name" value="Vaccinia Virus protein VP39"/>
    <property type="match status" value="1"/>
</dbReference>
<evidence type="ECO:0000259" key="4">
    <source>
        <dbReference type="Pfam" id="PF13649"/>
    </source>
</evidence>
<keyword evidence="2 5" id="KW-0808">Transferase</keyword>
<comment type="caution">
    <text evidence="5">The sequence shown here is derived from an EMBL/GenBank/DDBJ whole genome shotgun (WGS) entry which is preliminary data.</text>
</comment>
<dbReference type="EC" id="2.1.1.222" evidence="5"/>
<dbReference type="RefSeq" id="WP_380625802.1">
    <property type="nucleotide sequence ID" value="NZ_JBHSDK010000061.1"/>
</dbReference>
<evidence type="ECO:0000256" key="3">
    <source>
        <dbReference type="ARBA" id="ARBA00022691"/>
    </source>
</evidence>
<sequence>MAVENTTGGPYEPLAEVYEEYTQDILLGQPFDRAMMAAFAELVGDGTVLDAGCGPGYATDHLSGLGVTAKGVDQSPEMIRLATKAYPELDFSVGDIADLDEEDGALAGVLARYSTIHMEPEDVALAVREFHRVTIEGGYVLISFQSDTEGTVPTAFDHRVAQAYRWPVDAMAELLRSEGFAETARLIRVPKEDERGFPQAHLLVCKEG</sequence>
<dbReference type="PANTHER" id="PTHR43464:SF19">
    <property type="entry name" value="UBIQUINONE BIOSYNTHESIS O-METHYLTRANSFERASE, MITOCHONDRIAL"/>
    <property type="match status" value="1"/>
</dbReference>
<dbReference type="PANTHER" id="PTHR43464">
    <property type="entry name" value="METHYLTRANSFERASE"/>
    <property type="match status" value="1"/>
</dbReference>
<gene>
    <name evidence="5" type="ORF">ACFPET_23195</name>
</gene>
<dbReference type="GO" id="GO:0032259">
    <property type="term" value="P:methylation"/>
    <property type="evidence" value="ECO:0007669"/>
    <property type="project" value="UniProtKB-KW"/>
</dbReference>
<dbReference type="GO" id="GO:0102208">
    <property type="term" value="F:2-polyprenyl-6-hydroxyphenol methylase activity"/>
    <property type="evidence" value="ECO:0007669"/>
    <property type="project" value="UniProtKB-EC"/>
</dbReference>
<dbReference type="CDD" id="cd02440">
    <property type="entry name" value="AdoMet_MTases"/>
    <property type="match status" value="1"/>
</dbReference>
<name>A0ABV8U5J9_9ACTN</name>
<feature type="domain" description="Methyltransferase" evidence="4">
    <location>
        <begin position="48"/>
        <end position="138"/>
    </location>
</feature>
<keyword evidence="1 5" id="KW-0489">Methyltransferase</keyword>
<keyword evidence="3" id="KW-0949">S-adenosyl-L-methionine</keyword>
<evidence type="ECO:0000313" key="5">
    <source>
        <dbReference type="EMBL" id="MFC4338104.1"/>
    </source>
</evidence>
<evidence type="ECO:0000256" key="2">
    <source>
        <dbReference type="ARBA" id="ARBA00022679"/>
    </source>
</evidence>
<protein>
    <submittedName>
        <fullName evidence="5">Class I SAM-dependent methyltransferase</fullName>
        <ecNumber evidence="5">2.1.1.222</ecNumber>
        <ecNumber evidence="5">2.1.1.64</ecNumber>
    </submittedName>
</protein>
<dbReference type="Pfam" id="PF13649">
    <property type="entry name" value="Methyltransf_25"/>
    <property type="match status" value="1"/>
</dbReference>
<reference evidence="6" key="1">
    <citation type="journal article" date="2019" name="Int. J. Syst. Evol. Microbiol.">
        <title>The Global Catalogue of Microorganisms (GCM) 10K type strain sequencing project: providing services to taxonomists for standard genome sequencing and annotation.</title>
        <authorList>
            <consortium name="The Broad Institute Genomics Platform"/>
            <consortium name="The Broad Institute Genome Sequencing Center for Infectious Disease"/>
            <person name="Wu L."/>
            <person name="Ma J."/>
        </authorList>
    </citation>
    <scope>NUCLEOTIDE SEQUENCE [LARGE SCALE GENOMIC DNA]</scope>
    <source>
        <strain evidence="6">IBRC-M 10908</strain>
    </source>
</reference>
<dbReference type="EC" id="2.1.1.64" evidence="5"/>
<dbReference type="EMBL" id="JBHSDK010000061">
    <property type="protein sequence ID" value="MFC4338104.1"/>
    <property type="molecule type" value="Genomic_DNA"/>
</dbReference>
<dbReference type="Proteomes" id="UP001595823">
    <property type="component" value="Unassembled WGS sequence"/>
</dbReference>
<dbReference type="GO" id="GO:0061542">
    <property type="term" value="F:3-demethylubiquinol 3-O-methyltransferase activity"/>
    <property type="evidence" value="ECO:0007669"/>
    <property type="project" value="UniProtKB-EC"/>
</dbReference>
<evidence type="ECO:0000313" key="6">
    <source>
        <dbReference type="Proteomes" id="UP001595823"/>
    </source>
</evidence>
<proteinExistence type="predicted"/>
<dbReference type="InterPro" id="IPR029063">
    <property type="entry name" value="SAM-dependent_MTases_sf"/>
</dbReference>
<dbReference type="InterPro" id="IPR041698">
    <property type="entry name" value="Methyltransf_25"/>
</dbReference>
<organism evidence="5 6">
    <name type="scientific">Salininema proteolyticum</name>
    <dbReference type="NCBI Taxonomy" id="1607685"/>
    <lineage>
        <taxon>Bacteria</taxon>
        <taxon>Bacillati</taxon>
        <taxon>Actinomycetota</taxon>
        <taxon>Actinomycetes</taxon>
        <taxon>Glycomycetales</taxon>
        <taxon>Glycomycetaceae</taxon>
        <taxon>Salininema</taxon>
    </lineage>
</organism>